<dbReference type="GeneID" id="63800067"/>
<proteinExistence type="predicted"/>
<dbReference type="EMBL" id="MCFD01000005">
    <property type="protein sequence ID" value="ORX70755.1"/>
    <property type="molecule type" value="Genomic_DNA"/>
</dbReference>
<comment type="caution">
    <text evidence="1">The sequence shown here is derived from an EMBL/GenBank/DDBJ whole genome shotgun (WGS) entry which is preliminary data.</text>
</comment>
<dbReference type="Proteomes" id="UP000193922">
    <property type="component" value="Unassembled WGS sequence"/>
</dbReference>
<evidence type="ECO:0000313" key="1">
    <source>
        <dbReference type="EMBL" id="ORX70755.1"/>
    </source>
</evidence>
<reference evidence="1 2" key="1">
    <citation type="submission" date="2016-07" db="EMBL/GenBank/DDBJ databases">
        <title>Pervasive Adenine N6-methylation of Active Genes in Fungi.</title>
        <authorList>
            <consortium name="DOE Joint Genome Institute"/>
            <person name="Mondo S.J."/>
            <person name="Dannebaum R.O."/>
            <person name="Kuo R.C."/>
            <person name="Labutti K."/>
            <person name="Haridas S."/>
            <person name="Kuo A."/>
            <person name="Salamov A."/>
            <person name="Ahrendt S.R."/>
            <person name="Lipzen A."/>
            <person name="Sullivan W."/>
            <person name="Andreopoulos W.B."/>
            <person name="Clum A."/>
            <person name="Lindquist E."/>
            <person name="Daum C."/>
            <person name="Ramamoorthy G.K."/>
            <person name="Gryganskyi A."/>
            <person name="Culley D."/>
            <person name="Magnuson J.K."/>
            <person name="James T.Y."/>
            <person name="O'Malley M.A."/>
            <person name="Stajich J.E."/>
            <person name="Spatafora J.W."/>
            <person name="Visel A."/>
            <person name="Grigoriev I.V."/>
        </authorList>
    </citation>
    <scope>NUCLEOTIDE SEQUENCE [LARGE SCALE GENOMIC DNA]</scope>
    <source>
        <strain evidence="1 2">ATCC 12442</strain>
    </source>
</reference>
<gene>
    <name evidence="1" type="ORF">DL89DRAFT_139818</name>
</gene>
<protein>
    <submittedName>
        <fullName evidence="1">Uncharacterized protein</fullName>
    </submittedName>
</protein>
<accession>A0A1Y1WBL4</accession>
<organism evidence="1 2">
    <name type="scientific">Linderina pennispora</name>
    <dbReference type="NCBI Taxonomy" id="61395"/>
    <lineage>
        <taxon>Eukaryota</taxon>
        <taxon>Fungi</taxon>
        <taxon>Fungi incertae sedis</taxon>
        <taxon>Zoopagomycota</taxon>
        <taxon>Kickxellomycotina</taxon>
        <taxon>Kickxellomycetes</taxon>
        <taxon>Kickxellales</taxon>
        <taxon>Kickxellaceae</taxon>
        <taxon>Linderina</taxon>
    </lineage>
</organism>
<name>A0A1Y1WBL4_9FUNG</name>
<sequence length="87" mass="8904">MAPVLLCCATFINECRWVSSGCPSSFICLPLRCSLALGACPLPAARGFAVTYDIANDACHGVGRRPDAALLGVKGRVAGVAGRSHGS</sequence>
<keyword evidence="2" id="KW-1185">Reference proteome</keyword>
<evidence type="ECO:0000313" key="2">
    <source>
        <dbReference type="Proteomes" id="UP000193922"/>
    </source>
</evidence>
<dbReference type="RefSeq" id="XP_040744334.1">
    <property type="nucleotide sequence ID" value="XM_040883419.1"/>
</dbReference>
<dbReference type="AlphaFoldDB" id="A0A1Y1WBL4"/>